<feature type="compositionally biased region" description="Low complexity" evidence="8">
    <location>
        <begin position="1"/>
        <end position="31"/>
    </location>
</feature>
<feature type="compositionally biased region" description="Low complexity" evidence="8">
    <location>
        <begin position="110"/>
        <end position="122"/>
    </location>
</feature>
<dbReference type="Pfam" id="PF00538">
    <property type="entry name" value="Linker_histone"/>
    <property type="match status" value="1"/>
</dbReference>
<dbReference type="GO" id="GO:0006334">
    <property type="term" value="P:nucleosome assembly"/>
    <property type="evidence" value="ECO:0007669"/>
    <property type="project" value="InterPro"/>
</dbReference>
<organism evidence="10">
    <name type="scientific">Salix viminalis</name>
    <name type="common">Common osier</name>
    <name type="synonym">Basket willow</name>
    <dbReference type="NCBI Taxonomy" id="40686"/>
    <lineage>
        <taxon>Eukaryota</taxon>
        <taxon>Viridiplantae</taxon>
        <taxon>Streptophyta</taxon>
        <taxon>Embryophyta</taxon>
        <taxon>Tracheophyta</taxon>
        <taxon>Spermatophyta</taxon>
        <taxon>Magnoliopsida</taxon>
        <taxon>eudicotyledons</taxon>
        <taxon>Gunneridae</taxon>
        <taxon>Pentapetalae</taxon>
        <taxon>rosids</taxon>
        <taxon>fabids</taxon>
        <taxon>Malpighiales</taxon>
        <taxon>Salicaceae</taxon>
        <taxon>Saliceae</taxon>
        <taxon>Salix</taxon>
    </lineage>
</organism>
<dbReference type="InterPro" id="IPR036390">
    <property type="entry name" value="WH_DNA-bd_sf"/>
</dbReference>
<keyword evidence="5 7" id="KW-0238">DNA-binding</keyword>
<dbReference type="InterPro" id="IPR036388">
    <property type="entry name" value="WH-like_DNA-bd_sf"/>
</dbReference>
<evidence type="ECO:0000256" key="7">
    <source>
        <dbReference type="RuleBase" id="RU003894"/>
    </source>
</evidence>
<dbReference type="SUPFAM" id="SSF46785">
    <property type="entry name" value="Winged helix' DNA-binding domain"/>
    <property type="match status" value="1"/>
</dbReference>
<dbReference type="InterPro" id="IPR005818">
    <property type="entry name" value="Histone_H1/H5_H15"/>
</dbReference>
<dbReference type="SMART" id="SM00526">
    <property type="entry name" value="H15"/>
    <property type="match status" value="1"/>
</dbReference>
<dbReference type="CDD" id="cd00073">
    <property type="entry name" value="H15"/>
    <property type="match status" value="1"/>
</dbReference>
<dbReference type="GO" id="GO:0031492">
    <property type="term" value="F:nucleosomal DNA binding"/>
    <property type="evidence" value="ECO:0007669"/>
    <property type="project" value="TreeGrafter"/>
</dbReference>
<dbReference type="GO" id="GO:0030261">
    <property type="term" value="P:chromosome condensation"/>
    <property type="evidence" value="ECO:0007669"/>
    <property type="project" value="TreeGrafter"/>
</dbReference>
<protein>
    <recommendedName>
        <fullName evidence="9">H15 domain-containing protein</fullName>
    </recommendedName>
</protein>
<evidence type="ECO:0000256" key="6">
    <source>
        <dbReference type="ARBA" id="ARBA00023242"/>
    </source>
</evidence>
<evidence type="ECO:0000256" key="1">
    <source>
        <dbReference type="ARBA" id="ARBA00002809"/>
    </source>
</evidence>
<dbReference type="GO" id="GO:0005634">
    <property type="term" value="C:nucleus"/>
    <property type="evidence" value="ECO:0007669"/>
    <property type="project" value="UniProtKB-SubCell"/>
</dbReference>
<comment type="subcellular location">
    <subcellularLocation>
        <location evidence="3">Chromosome</location>
    </subcellularLocation>
    <subcellularLocation>
        <location evidence="2 7">Nucleus</location>
    </subcellularLocation>
</comment>
<dbReference type="GO" id="GO:0045910">
    <property type="term" value="P:negative regulation of DNA recombination"/>
    <property type="evidence" value="ECO:0007669"/>
    <property type="project" value="TreeGrafter"/>
</dbReference>
<evidence type="ECO:0000313" key="10">
    <source>
        <dbReference type="EMBL" id="VFU61338.1"/>
    </source>
</evidence>
<evidence type="ECO:0000256" key="3">
    <source>
        <dbReference type="ARBA" id="ARBA00004286"/>
    </source>
</evidence>
<dbReference type="FunFam" id="1.10.10.10:FF:000521">
    <property type="entry name" value="Histone H1"/>
    <property type="match status" value="1"/>
</dbReference>
<gene>
    <name evidence="10" type="ORF">SVIM_LOCUS458918</name>
</gene>
<feature type="compositionally biased region" description="Basic residues" evidence="8">
    <location>
        <begin position="165"/>
        <end position="194"/>
    </location>
</feature>
<reference evidence="10" key="1">
    <citation type="submission" date="2019-03" db="EMBL/GenBank/DDBJ databases">
        <authorList>
            <person name="Mank J."/>
            <person name="Almeida P."/>
        </authorList>
    </citation>
    <scope>NUCLEOTIDE SEQUENCE</scope>
    <source>
        <strain evidence="10">78183</strain>
    </source>
</reference>
<feature type="compositionally biased region" description="Low complexity" evidence="8">
    <location>
        <begin position="154"/>
        <end position="164"/>
    </location>
</feature>
<dbReference type="AlphaFoldDB" id="A0A6N2N3I8"/>
<keyword evidence="6 7" id="KW-0539">Nucleus</keyword>
<comment type="similarity">
    <text evidence="7">Belongs to the histone H1/H5 family.</text>
</comment>
<dbReference type="GO" id="GO:0003690">
    <property type="term" value="F:double-stranded DNA binding"/>
    <property type="evidence" value="ECO:0007669"/>
    <property type="project" value="TreeGrafter"/>
</dbReference>
<feature type="domain" description="H15" evidence="9">
    <location>
        <begin position="36"/>
        <end position="106"/>
    </location>
</feature>
<dbReference type="EMBL" id="CAADRP010002107">
    <property type="protein sequence ID" value="VFU61338.1"/>
    <property type="molecule type" value="Genomic_DNA"/>
</dbReference>
<keyword evidence="4 7" id="KW-0158">Chromosome</keyword>
<name>A0A6N2N3I8_SALVM</name>
<dbReference type="GO" id="GO:0000786">
    <property type="term" value="C:nucleosome"/>
    <property type="evidence" value="ECO:0007669"/>
    <property type="project" value="InterPro"/>
</dbReference>
<comment type="function">
    <text evidence="1">Histones H1 are necessary for the condensation of nucleosome chains into higher-order structures.</text>
</comment>
<dbReference type="PANTHER" id="PTHR11467:SF172">
    <property type="entry name" value="HISTONE H1-LIKE"/>
    <property type="match status" value="1"/>
</dbReference>
<evidence type="ECO:0000256" key="5">
    <source>
        <dbReference type="ARBA" id="ARBA00023125"/>
    </source>
</evidence>
<feature type="compositionally biased region" description="Basic residues" evidence="8">
    <location>
        <begin position="136"/>
        <end position="148"/>
    </location>
</feature>
<feature type="region of interest" description="Disordered" evidence="8">
    <location>
        <begin position="1"/>
        <end position="35"/>
    </location>
</feature>
<evidence type="ECO:0000256" key="4">
    <source>
        <dbReference type="ARBA" id="ARBA00022454"/>
    </source>
</evidence>
<accession>A0A6N2N3I8</accession>
<sequence length="194" mass="20577">MPPAAVKAPSKAKANPSKSKKPAAAASAAGAKKPRAYPTYQEMIKEALVALKERTGSSQIAIAKFIEEKQKSNLPANFKKLLLVQLKKLVANGKLVKVKNSFKLPPKSSATDAAVIKKAAPAKPKPKAETKPKSTPVKRKVVAKPKKAAKTEVVKSPAKKAVVAAKKKTPVKKVVKKPKSIKSPVKKAVKKAAK</sequence>
<evidence type="ECO:0000256" key="2">
    <source>
        <dbReference type="ARBA" id="ARBA00004123"/>
    </source>
</evidence>
<feature type="region of interest" description="Disordered" evidence="8">
    <location>
        <begin position="106"/>
        <end position="194"/>
    </location>
</feature>
<proteinExistence type="inferred from homology"/>
<dbReference type="Gene3D" id="1.10.10.10">
    <property type="entry name" value="Winged helix-like DNA-binding domain superfamily/Winged helix DNA-binding domain"/>
    <property type="match status" value="1"/>
</dbReference>
<evidence type="ECO:0000259" key="9">
    <source>
        <dbReference type="PROSITE" id="PS51504"/>
    </source>
</evidence>
<dbReference type="PROSITE" id="PS51504">
    <property type="entry name" value="H15"/>
    <property type="match status" value="1"/>
</dbReference>
<dbReference type="InterPro" id="IPR005819">
    <property type="entry name" value="H1/H5"/>
</dbReference>
<dbReference type="PANTHER" id="PTHR11467">
    <property type="entry name" value="HISTONE H1"/>
    <property type="match status" value="1"/>
</dbReference>
<dbReference type="PRINTS" id="PR00624">
    <property type="entry name" value="HISTONEH5"/>
</dbReference>
<evidence type="ECO:0000256" key="8">
    <source>
        <dbReference type="SAM" id="MobiDB-lite"/>
    </source>
</evidence>
<dbReference type="GO" id="GO:0030527">
    <property type="term" value="F:structural constituent of chromatin"/>
    <property type="evidence" value="ECO:0007669"/>
    <property type="project" value="InterPro"/>
</dbReference>